<gene>
    <name evidence="2" type="ORF">ACFP90_07345</name>
</gene>
<proteinExistence type="predicted"/>
<accession>A0ABW1ZHB5</accession>
<keyword evidence="3" id="KW-1185">Reference proteome</keyword>
<feature type="region of interest" description="Disordered" evidence="1">
    <location>
        <begin position="278"/>
        <end position="300"/>
    </location>
</feature>
<protein>
    <recommendedName>
        <fullName evidence="4">Translocation/assembly module TamB</fullName>
    </recommendedName>
</protein>
<comment type="caution">
    <text evidence="2">The sequence shown here is derived from an EMBL/GenBank/DDBJ whole genome shotgun (WGS) entry which is preliminary data.</text>
</comment>
<evidence type="ECO:0000313" key="2">
    <source>
        <dbReference type="EMBL" id="MFC6660193.1"/>
    </source>
</evidence>
<dbReference type="Proteomes" id="UP001596317">
    <property type="component" value="Unassembled WGS sequence"/>
</dbReference>
<dbReference type="RefSeq" id="WP_380055097.1">
    <property type="nucleotide sequence ID" value="NZ_JBHSWB010000001.1"/>
</dbReference>
<evidence type="ECO:0000256" key="1">
    <source>
        <dbReference type="SAM" id="MobiDB-lite"/>
    </source>
</evidence>
<evidence type="ECO:0008006" key="4">
    <source>
        <dbReference type="Google" id="ProtNLM"/>
    </source>
</evidence>
<dbReference type="EMBL" id="JBHSWB010000001">
    <property type="protein sequence ID" value="MFC6660193.1"/>
    <property type="molecule type" value="Genomic_DNA"/>
</dbReference>
<reference evidence="3" key="1">
    <citation type="journal article" date="2019" name="Int. J. Syst. Evol. Microbiol.">
        <title>The Global Catalogue of Microorganisms (GCM) 10K type strain sequencing project: providing services to taxonomists for standard genome sequencing and annotation.</title>
        <authorList>
            <consortium name="The Broad Institute Genomics Platform"/>
            <consortium name="The Broad Institute Genome Sequencing Center for Infectious Disease"/>
            <person name="Wu L."/>
            <person name="Ma J."/>
        </authorList>
    </citation>
    <scope>NUCLEOTIDE SEQUENCE [LARGE SCALE GENOMIC DNA]</scope>
    <source>
        <strain evidence="3">CCUG 63830</strain>
    </source>
</reference>
<sequence>MDALTLGGTLDAQGTLRGGLEALNAQNLSLKGVQGEVGPFSLYGRARYQPGQEALSADLSGSLRDGLVTVRGALPGGLSVNVRQLSTDFVGAASLGRGRLSAALTLTGAARNPAVAGSVTVDTDRLGAQATVAGRLRSAVLNARLSPRGDLGGTLYAEARDLDLAAGRVRARLYGTLTRGEARAEVNLNGVWPALSGTVRARVPGLPDPVILRGDGQGPDGQGQYTLSAGALGGGTFRLGRAAGFVPTLSGALTLTPLPLVDGQGELSARLSLGAPWSRPAWPAPSPRAGPRRWASPWRT</sequence>
<name>A0ABW1ZHB5_9DEIO</name>
<feature type="compositionally biased region" description="Low complexity" evidence="1">
    <location>
        <begin position="289"/>
        <end position="300"/>
    </location>
</feature>
<evidence type="ECO:0000313" key="3">
    <source>
        <dbReference type="Proteomes" id="UP001596317"/>
    </source>
</evidence>
<organism evidence="2 3">
    <name type="scientific">Deinococcus multiflagellatus</name>
    <dbReference type="NCBI Taxonomy" id="1656887"/>
    <lineage>
        <taxon>Bacteria</taxon>
        <taxon>Thermotogati</taxon>
        <taxon>Deinococcota</taxon>
        <taxon>Deinococci</taxon>
        <taxon>Deinococcales</taxon>
        <taxon>Deinococcaceae</taxon>
        <taxon>Deinococcus</taxon>
    </lineage>
</organism>